<dbReference type="Pfam" id="PF02423">
    <property type="entry name" value="OCD_Mu_crystall"/>
    <property type="match status" value="1"/>
</dbReference>
<dbReference type="FunFam" id="3.40.50.720:FF:000311">
    <property type="entry name" value="Ornithine cyclodeaminase"/>
    <property type="match status" value="1"/>
</dbReference>
<dbReference type="InterPro" id="IPR023401">
    <property type="entry name" value="ODC_N"/>
</dbReference>
<dbReference type="Proteomes" id="UP001595455">
    <property type="component" value="Unassembled WGS sequence"/>
</dbReference>
<dbReference type="EMBL" id="PYIX02000023">
    <property type="protein sequence ID" value="RFC83023.1"/>
    <property type="molecule type" value="Genomic_DNA"/>
</dbReference>
<dbReference type="OrthoDB" id="9809203at2"/>
<proteinExistence type="inferred from homology"/>
<keyword evidence="5" id="KW-1185">Reference proteome</keyword>
<dbReference type="Gene3D" id="3.40.50.720">
    <property type="entry name" value="NAD(P)-binding Rossmann-like Domain"/>
    <property type="match status" value="1"/>
</dbReference>
<dbReference type="GO" id="GO:0016491">
    <property type="term" value="F:oxidoreductase activity"/>
    <property type="evidence" value="ECO:0007669"/>
    <property type="project" value="UniProtKB-ARBA"/>
</dbReference>
<dbReference type="Gene3D" id="3.30.1780.10">
    <property type="entry name" value="ornithine cyclodeaminase, domain 1"/>
    <property type="match status" value="1"/>
</dbReference>
<protein>
    <submittedName>
        <fullName evidence="2 3">Ornithine cyclodeaminase</fullName>
    </submittedName>
</protein>
<dbReference type="PANTHER" id="PTHR13812:SF19">
    <property type="entry name" value="KETIMINE REDUCTASE MU-CRYSTALLIN"/>
    <property type="match status" value="1"/>
</dbReference>
<evidence type="ECO:0000313" key="3">
    <source>
        <dbReference type="EMBL" id="RFC83023.1"/>
    </source>
</evidence>
<dbReference type="GO" id="GO:0019752">
    <property type="term" value="P:carboxylic acid metabolic process"/>
    <property type="evidence" value="ECO:0007669"/>
    <property type="project" value="UniProtKB-ARBA"/>
</dbReference>
<dbReference type="InterPro" id="IPR003462">
    <property type="entry name" value="ODC_Mu_crystall"/>
</dbReference>
<dbReference type="EMBL" id="JBHRSF010000067">
    <property type="protein sequence ID" value="MFC2996413.1"/>
    <property type="molecule type" value="Genomic_DNA"/>
</dbReference>
<gene>
    <name evidence="2" type="ORF">ACFODO_14300</name>
    <name evidence="3" type="ORF">C9E89_013530</name>
</gene>
<evidence type="ECO:0000313" key="5">
    <source>
        <dbReference type="Proteomes" id="UP001595455"/>
    </source>
</evidence>
<reference evidence="5" key="3">
    <citation type="journal article" date="2019" name="Int. J. Syst. Evol. Microbiol.">
        <title>The Global Catalogue of Microorganisms (GCM) 10K type strain sequencing project: providing services to taxonomists for standard genome sequencing and annotation.</title>
        <authorList>
            <consortium name="The Broad Institute Genomics Platform"/>
            <consortium name="The Broad Institute Genome Sequencing Center for Infectious Disease"/>
            <person name="Wu L."/>
            <person name="Ma J."/>
        </authorList>
    </citation>
    <scope>NUCLEOTIDE SEQUENCE [LARGE SCALE GENOMIC DNA]</scope>
    <source>
        <strain evidence="5">KCTC 62575</strain>
    </source>
</reference>
<evidence type="ECO:0000313" key="2">
    <source>
        <dbReference type="EMBL" id="MFC2996413.1"/>
    </source>
</evidence>
<accession>A0A371YNI2</accession>
<dbReference type="AlphaFoldDB" id="A0A371YNI2"/>
<evidence type="ECO:0000313" key="4">
    <source>
        <dbReference type="Proteomes" id="UP000240957"/>
    </source>
</evidence>
<name>A0A371YNI2_9GAMM</name>
<dbReference type="RefSeq" id="WP_107008869.1">
    <property type="nucleotide sequence ID" value="NZ_JBHRSF010000067.1"/>
</dbReference>
<reference evidence="3 4" key="2">
    <citation type="submission" date="2018-08" db="EMBL/GenBank/DDBJ databases">
        <title>The draft genome of Acinetobacter sichuanensis strain WCHAc060041.</title>
        <authorList>
            <person name="Qin J."/>
            <person name="Feng Y."/>
            <person name="Zong Z."/>
        </authorList>
    </citation>
    <scope>NUCLEOTIDE SEQUENCE [LARGE SCALE GENOMIC DNA]</scope>
    <source>
        <strain evidence="3 4">WCHAc060041</strain>
    </source>
</reference>
<comment type="caution">
    <text evidence="3">The sequence shown here is derived from an EMBL/GenBank/DDBJ whole genome shotgun (WGS) entry which is preliminary data.</text>
</comment>
<dbReference type="SUPFAM" id="SSF51735">
    <property type="entry name" value="NAD(P)-binding Rossmann-fold domains"/>
    <property type="match status" value="1"/>
</dbReference>
<reference evidence="2" key="4">
    <citation type="submission" date="2024-09" db="EMBL/GenBank/DDBJ databases">
        <authorList>
            <person name="Sun Q."/>
            <person name="Mori K."/>
        </authorList>
    </citation>
    <scope>NUCLEOTIDE SEQUENCE</scope>
    <source>
        <strain evidence="2">KCTC 62575</strain>
    </source>
</reference>
<dbReference type="PIRSF" id="PIRSF001439">
    <property type="entry name" value="CryM"/>
    <property type="match status" value="1"/>
</dbReference>
<dbReference type="InterPro" id="IPR036291">
    <property type="entry name" value="NAD(P)-bd_dom_sf"/>
</dbReference>
<dbReference type="GO" id="GO:0005737">
    <property type="term" value="C:cytoplasm"/>
    <property type="evidence" value="ECO:0007669"/>
    <property type="project" value="TreeGrafter"/>
</dbReference>
<dbReference type="Proteomes" id="UP000240957">
    <property type="component" value="Unassembled WGS sequence"/>
</dbReference>
<comment type="similarity">
    <text evidence="1">Belongs to the ornithine cyclodeaminase/mu-crystallin family.</text>
</comment>
<dbReference type="PANTHER" id="PTHR13812">
    <property type="entry name" value="KETIMINE REDUCTASE MU-CRYSTALLIN"/>
    <property type="match status" value="1"/>
</dbReference>
<evidence type="ECO:0000256" key="1">
    <source>
        <dbReference type="ARBA" id="ARBA00008903"/>
    </source>
</evidence>
<organism evidence="3 4">
    <name type="scientific">Acinetobacter sichuanensis</name>
    <dbReference type="NCBI Taxonomy" id="2136183"/>
    <lineage>
        <taxon>Bacteria</taxon>
        <taxon>Pseudomonadati</taxon>
        <taxon>Pseudomonadota</taxon>
        <taxon>Gammaproteobacteria</taxon>
        <taxon>Moraxellales</taxon>
        <taxon>Moraxellaceae</taxon>
        <taxon>Acinetobacter</taxon>
    </lineage>
</organism>
<sequence length="308" mass="33605">MTFLNYEQAKGILSWHDAIEALRLGHERPKATLHDSLMGPQDGMLLNRMARIEGLGYGVKVESVFNGNANIGLPNTHGVVAVYSSENGILRGLIDSHIVTDLKTAADSVLGATLLARPESKHLVIVGAGRVANNLVHAYCALFPKLKKISIWSRRLNQSQALVKKLDRLSVPVVAVSDLQSAISTADIISSATMAQQPILKADWIRLGTHIDLIGAFTPEMREADDQLIAASQLYVDNIETTWNIGEISIPVTNGKISRDHIQGDLYRLVNSSSENFRNQSDITVFKNSGGAHLDLMIADAILKKLEL</sequence>
<reference evidence="2" key="1">
    <citation type="journal article" date="2014" name="Int. J. Syst. Evol. Microbiol.">
        <title>Complete genome of a new Firmicutes species belonging to the dominant human colonic microbiota ('Ruminococcus bicirculans') reveals two chromosomes and a selective capacity to utilize plant glucans.</title>
        <authorList>
            <consortium name="NISC Comparative Sequencing Program"/>
            <person name="Wegmann U."/>
            <person name="Louis P."/>
            <person name="Goesmann A."/>
            <person name="Henrissat B."/>
            <person name="Duncan S.H."/>
            <person name="Flint H.J."/>
        </authorList>
    </citation>
    <scope>NUCLEOTIDE SEQUENCE</scope>
    <source>
        <strain evidence="2">KCTC 62575</strain>
    </source>
</reference>